<accession>A0A8S4EQ02</accession>
<dbReference type="Proteomes" id="UP000653454">
    <property type="component" value="Unassembled WGS sequence"/>
</dbReference>
<dbReference type="EMBL" id="CAJHNJ030000019">
    <property type="protein sequence ID" value="CAG9116723.1"/>
    <property type="molecule type" value="Genomic_DNA"/>
</dbReference>
<evidence type="ECO:0000313" key="1">
    <source>
        <dbReference type="EMBL" id="CAG9116723.1"/>
    </source>
</evidence>
<comment type="caution">
    <text evidence="1">The sequence shown here is derived from an EMBL/GenBank/DDBJ whole genome shotgun (WGS) entry which is preliminary data.</text>
</comment>
<evidence type="ECO:0000313" key="2">
    <source>
        <dbReference type="Proteomes" id="UP000653454"/>
    </source>
</evidence>
<name>A0A8S4EQ02_PLUXY</name>
<sequence>MTFFAVLYPLRLHVARRRSRQMLAAAWLSALACSVPQHAADAAGLPGTWGTSIPPGSRPGFVIVVTVNSKGVYTPNPPTQPGGLVSATQTRQPANMCHGAVSYLHARVRVADMILETKSPTPSRRAVSAGRRVWCVESFRMVREQLVLVPLHYWRLADSSAYSSLFFTKRISCSTLTTPVYSLILRSSLGS</sequence>
<gene>
    <name evidence="1" type="ORF">PLXY2_LOCUS6079</name>
</gene>
<keyword evidence="2" id="KW-1185">Reference proteome</keyword>
<dbReference type="AlphaFoldDB" id="A0A8S4EQ02"/>
<reference evidence="1" key="1">
    <citation type="submission" date="2020-11" db="EMBL/GenBank/DDBJ databases">
        <authorList>
            <person name="Whiteford S."/>
        </authorList>
    </citation>
    <scope>NUCLEOTIDE SEQUENCE</scope>
</reference>
<protein>
    <submittedName>
        <fullName evidence="1">(diamondback moth) hypothetical protein</fullName>
    </submittedName>
</protein>
<proteinExistence type="predicted"/>
<organism evidence="1 2">
    <name type="scientific">Plutella xylostella</name>
    <name type="common">Diamondback moth</name>
    <name type="synonym">Plutella maculipennis</name>
    <dbReference type="NCBI Taxonomy" id="51655"/>
    <lineage>
        <taxon>Eukaryota</taxon>
        <taxon>Metazoa</taxon>
        <taxon>Ecdysozoa</taxon>
        <taxon>Arthropoda</taxon>
        <taxon>Hexapoda</taxon>
        <taxon>Insecta</taxon>
        <taxon>Pterygota</taxon>
        <taxon>Neoptera</taxon>
        <taxon>Endopterygota</taxon>
        <taxon>Lepidoptera</taxon>
        <taxon>Glossata</taxon>
        <taxon>Ditrysia</taxon>
        <taxon>Yponomeutoidea</taxon>
        <taxon>Plutellidae</taxon>
        <taxon>Plutella</taxon>
    </lineage>
</organism>